<keyword evidence="4" id="KW-1003">Cell membrane</keyword>
<evidence type="ECO:0000256" key="6">
    <source>
        <dbReference type="ARBA" id="ARBA00022970"/>
    </source>
</evidence>
<keyword evidence="3 9" id="KW-0813">Transport</keyword>
<evidence type="ECO:0000256" key="1">
    <source>
        <dbReference type="ARBA" id="ARBA00004651"/>
    </source>
</evidence>
<proteinExistence type="inferred from homology"/>
<feature type="transmembrane region" description="Helical" evidence="9">
    <location>
        <begin position="149"/>
        <end position="170"/>
    </location>
</feature>
<dbReference type="GO" id="GO:0015820">
    <property type="term" value="P:L-leucine transport"/>
    <property type="evidence" value="ECO:0007669"/>
    <property type="project" value="TreeGrafter"/>
</dbReference>
<feature type="transmembrane region" description="Helical" evidence="9">
    <location>
        <begin position="227"/>
        <end position="247"/>
    </location>
</feature>
<sequence length="433" mass="45683">MLMKKLSSKEVLVIGFALFAMFFGAGNLIFPPSIGLLAGEKWKAALLGFSLTGIGLPILGVLSVAISGGSINSLLNKVGPKFALIFSILIMVLIGPLLAIPRTGATAFEIGIQPLFPSIGPVISSLIFFGLTLFLTISSTSIIDVIGKFLTPILLIMISTIIIKGILNPIGVPIDTNMTQPFSTGFGDGYQTMDLLAAIVFGGIIVDDIKNKGITEKNEQFKTIAKTGLIAGIGLGIVYGGLLYLGAAGSSVFPQGIEKVSLTTNITITILGHLGKIVLGICVYSACLTTSVGLTATVGHFFSNISKEKFNYKTIVIISTIVSIIISNIGVESIITFADPILKIVYPIAIILVIINVFDNLIENKKIYLGATIGTFCVSLVDGLSAMGVNTSFIGEFIQTLPFADSGFGWIFPAILGIILTHLITKLKENAFA</sequence>
<feature type="transmembrane region" description="Helical" evidence="9">
    <location>
        <begin position="344"/>
        <end position="362"/>
    </location>
</feature>
<dbReference type="Proteomes" id="UP000462760">
    <property type="component" value="Unassembled WGS sequence"/>
</dbReference>
<dbReference type="GO" id="GO:0015818">
    <property type="term" value="P:isoleucine transport"/>
    <property type="evidence" value="ECO:0007669"/>
    <property type="project" value="TreeGrafter"/>
</dbReference>
<dbReference type="Pfam" id="PF05525">
    <property type="entry name" value="Branch_AA_trans"/>
    <property type="match status" value="1"/>
</dbReference>
<dbReference type="GO" id="GO:0015188">
    <property type="term" value="F:L-isoleucine transmembrane transporter activity"/>
    <property type="evidence" value="ECO:0007669"/>
    <property type="project" value="TreeGrafter"/>
</dbReference>
<evidence type="ECO:0000256" key="2">
    <source>
        <dbReference type="ARBA" id="ARBA00008540"/>
    </source>
</evidence>
<comment type="similarity">
    <text evidence="2 9">Belongs to the branched chain amino acid transporter family.</text>
</comment>
<dbReference type="EMBL" id="VULR01000005">
    <property type="protein sequence ID" value="MSS43043.1"/>
    <property type="molecule type" value="Genomic_DNA"/>
</dbReference>
<protein>
    <recommendedName>
        <fullName evidence="9">Branched-chain amino acid transport system carrier protein</fullName>
    </recommendedName>
</protein>
<dbReference type="AlphaFoldDB" id="A0A844FG69"/>
<dbReference type="GO" id="GO:0015190">
    <property type="term" value="F:L-leucine transmembrane transporter activity"/>
    <property type="evidence" value="ECO:0007669"/>
    <property type="project" value="TreeGrafter"/>
</dbReference>
<evidence type="ECO:0000313" key="11">
    <source>
        <dbReference type="Proteomes" id="UP000462760"/>
    </source>
</evidence>
<reference evidence="10 11" key="1">
    <citation type="submission" date="2019-08" db="EMBL/GenBank/DDBJ databases">
        <title>In-depth cultivation of the pig gut microbiome towards novel bacterial diversity and tailored functional studies.</title>
        <authorList>
            <person name="Wylensek D."/>
            <person name="Hitch T.C.A."/>
            <person name="Clavel T."/>
        </authorList>
    </citation>
    <scope>NUCLEOTIDE SEQUENCE [LARGE SCALE GENOMIC DNA]</scope>
    <source>
        <strain evidence="10 11">Med78-601-WT-4W-RMD-3</strain>
    </source>
</reference>
<evidence type="ECO:0000256" key="7">
    <source>
        <dbReference type="ARBA" id="ARBA00022989"/>
    </source>
</evidence>
<evidence type="ECO:0000256" key="4">
    <source>
        <dbReference type="ARBA" id="ARBA00022475"/>
    </source>
</evidence>
<name>A0A844FG69_9FIRM</name>
<evidence type="ECO:0000256" key="8">
    <source>
        <dbReference type="ARBA" id="ARBA00023136"/>
    </source>
</evidence>
<dbReference type="OrthoDB" id="9783920at2"/>
<keyword evidence="6 9" id="KW-0029">Amino-acid transport</keyword>
<feature type="transmembrane region" description="Helical" evidence="9">
    <location>
        <begin position="12"/>
        <end position="30"/>
    </location>
</feature>
<feature type="transmembrane region" description="Helical" evidence="9">
    <location>
        <begin position="367"/>
        <end position="387"/>
    </location>
</feature>
<evidence type="ECO:0000256" key="3">
    <source>
        <dbReference type="ARBA" id="ARBA00022448"/>
    </source>
</evidence>
<keyword evidence="5 9" id="KW-0812">Transmembrane</keyword>
<evidence type="ECO:0000256" key="9">
    <source>
        <dbReference type="RuleBase" id="RU362122"/>
    </source>
</evidence>
<evidence type="ECO:0000313" key="10">
    <source>
        <dbReference type="EMBL" id="MSS43043.1"/>
    </source>
</evidence>
<dbReference type="GO" id="GO:0005304">
    <property type="term" value="F:L-valine transmembrane transporter activity"/>
    <property type="evidence" value="ECO:0007669"/>
    <property type="project" value="TreeGrafter"/>
</dbReference>
<feature type="transmembrane region" description="Helical" evidence="9">
    <location>
        <begin position="314"/>
        <end position="338"/>
    </location>
</feature>
<organism evidence="10 11">
    <name type="scientific">Anaerosalibacter bizertensis</name>
    <dbReference type="NCBI Taxonomy" id="932217"/>
    <lineage>
        <taxon>Bacteria</taxon>
        <taxon>Bacillati</taxon>
        <taxon>Bacillota</taxon>
        <taxon>Tissierellia</taxon>
        <taxon>Tissierellales</taxon>
        <taxon>Sporanaerobacteraceae</taxon>
        <taxon>Anaerosalibacter</taxon>
    </lineage>
</organism>
<dbReference type="NCBIfam" id="TIGR00796">
    <property type="entry name" value="livcs"/>
    <property type="match status" value="1"/>
</dbReference>
<keyword evidence="7 9" id="KW-1133">Transmembrane helix</keyword>
<comment type="caution">
    <text evidence="10">The sequence shown here is derived from an EMBL/GenBank/DDBJ whole genome shotgun (WGS) entry which is preliminary data.</text>
</comment>
<comment type="function">
    <text evidence="9">Component of the transport system for branched-chain amino acids.</text>
</comment>
<keyword evidence="8 9" id="KW-0472">Membrane</keyword>
<feature type="transmembrane region" description="Helical" evidence="9">
    <location>
        <begin position="190"/>
        <end position="206"/>
    </location>
</feature>
<evidence type="ECO:0000256" key="5">
    <source>
        <dbReference type="ARBA" id="ARBA00022692"/>
    </source>
</evidence>
<gene>
    <name evidence="10" type="primary">brnQ</name>
    <name evidence="10" type="ORF">FYJ27_04755</name>
</gene>
<dbReference type="InterPro" id="IPR004685">
    <property type="entry name" value="Brnchd-chn_aa_trnsp_Livcs"/>
</dbReference>
<dbReference type="PANTHER" id="PTHR30588:SF0">
    <property type="entry name" value="BRANCHED-CHAIN AMINO ACID PERMEASE BRNQ"/>
    <property type="match status" value="1"/>
</dbReference>
<accession>A0A844FG69</accession>
<comment type="subcellular location">
    <subcellularLocation>
        <location evidence="1 9">Cell membrane</location>
        <topology evidence="1 9">Multi-pass membrane protein</topology>
    </subcellularLocation>
</comment>
<dbReference type="PANTHER" id="PTHR30588">
    <property type="entry name" value="BRANCHED-CHAIN AMINO ACID TRANSPORT SYSTEM 2 CARRIER PROTEIN"/>
    <property type="match status" value="1"/>
</dbReference>
<feature type="transmembrane region" description="Helical" evidence="9">
    <location>
        <begin position="407"/>
        <end position="425"/>
    </location>
</feature>
<feature type="transmembrane region" description="Helical" evidence="9">
    <location>
        <begin position="42"/>
        <end position="66"/>
    </location>
</feature>
<feature type="transmembrane region" description="Helical" evidence="9">
    <location>
        <begin position="119"/>
        <end position="137"/>
    </location>
</feature>
<feature type="transmembrane region" description="Helical" evidence="9">
    <location>
        <begin position="277"/>
        <end position="302"/>
    </location>
</feature>
<feature type="transmembrane region" description="Helical" evidence="9">
    <location>
        <begin position="78"/>
        <end position="99"/>
    </location>
</feature>
<dbReference type="GO" id="GO:0005886">
    <property type="term" value="C:plasma membrane"/>
    <property type="evidence" value="ECO:0007669"/>
    <property type="project" value="UniProtKB-SubCell"/>
</dbReference>